<keyword evidence="10" id="KW-1185">Reference proteome</keyword>
<evidence type="ECO:0000259" key="8">
    <source>
        <dbReference type="Pfam" id="PF04239"/>
    </source>
</evidence>
<dbReference type="RefSeq" id="WP_091746055.1">
    <property type="nucleotide sequence ID" value="NZ_FODY01000009.1"/>
</dbReference>
<feature type="domain" description="YetF C-terminal" evidence="8">
    <location>
        <begin position="82"/>
        <end position="151"/>
    </location>
</feature>
<proteinExistence type="inferred from homology"/>
<dbReference type="EMBL" id="FODY01000009">
    <property type="protein sequence ID" value="SEP03662.1"/>
    <property type="molecule type" value="Genomic_DNA"/>
</dbReference>
<keyword evidence="5 7" id="KW-1133">Transmembrane helix</keyword>
<evidence type="ECO:0000256" key="3">
    <source>
        <dbReference type="ARBA" id="ARBA00022475"/>
    </source>
</evidence>
<keyword evidence="3" id="KW-1003">Cell membrane</keyword>
<dbReference type="AlphaFoldDB" id="A0A1H8UKB4"/>
<evidence type="ECO:0000256" key="5">
    <source>
        <dbReference type="ARBA" id="ARBA00022989"/>
    </source>
</evidence>
<organism evidence="9 10">
    <name type="scientific">Propionispora vibrioides</name>
    <dbReference type="NCBI Taxonomy" id="112903"/>
    <lineage>
        <taxon>Bacteria</taxon>
        <taxon>Bacillati</taxon>
        <taxon>Bacillota</taxon>
        <taxon>Negativicutes</taxon>
        <taxon>Selenomonadales</taxon>
        <taxon>Sporomusaceae</taxon>
        <taxon>Propionispora</taxon>
    </lineage>
</organism>
<comment type="subcellular location">
    <subcellularLocation>
        <location evidence="1">Cell membrane</location>
        <topology evidence="1">Multi-pass membrane protein</topology>
    </subcellularLocation>
</comment>
<feature type="transmembrane region" description="Helical" evidence="7">
    <location>
        <begin position="7"/>
        <end position="26"/>
    </location>
</feature>
<accession>A0A1H8UKB4</accession>
<dbReference type="GO" id="GO:0005886">
    <property type="term" value="C:plasma membrane"/>
    <property type="evidence" value="ECO:0007669"/>
    <property type="project" value="UniProtKB-SubCell"/>
</dbReference>
<name>A0A1H8UKB4_9FIRM</name>
<evidence type="ECO:0000256" key="1">
    <source>
        <dbReference type="ARBA" id="ARBA00004651"/>
    </source>
</evidence>
<comment type="similarity">
    <text evidence="2">Belongs to the UPF0702 family.</text>
</comment>
<dbReference type="Proteomes" id="UP000198847">
    <property type="component" value="Unassembled WGS sequence"/>
</dbReference>
<dbReference type="Pfam" id="PF04239">
    <property type="entry name" value="DUF421"/>
    <property type="match status" value="2"/>
</dbReference>
<evidence type="ECO:0000256" key="4">
    <source>
        <dbReference type="ARBA" id="ARBA00022692"/>
    </source>
</evidence>
<dbReference type="OrthoDB" id="9778331at2"/>
<dbReference type="InterPro" id="IPR007353">
    <property type="entry name" value="DUF421"/>
</dbReference>
<protein>
    <submittedName>
        <fullName evidence="9">Uncharacterized membrane protein YcaP, DUF421 family</fullName>
    </submittedName>
</protein>
<dbReference type="InterPro" id="IPR023090">
    <property type="entry name" value="UPF0702_alpha/beta_dom_sf"/>
</dbReference>
<keyword evidence="4 7" id="KW-0812">Transmembrane</keyword>
<gene>
    <name evidence="9" type="ORF">SAMN04490178_10915</name>
</gene>
<dbReference type="PANTHER" id="PTHR34582">
    <property type="entry name" value="UPF0702 TRANSMEMBRANE PROTEIN YCAP"/>
    <property type="match status" value="1"/>
</dbReference>
<dbReference type="STRING" id="112903.SAMN04490178_10915"/>
<dbReference type="PANTHER" id="PTHR34582:SF7">
    <property type="entry name" value="UPF0702 TRANSMEMBRANE PROTEIN YDFS"/>
    <property type="match status" value="1"/>
</dbReference>
<evidence type="ECO:0000256" key="6">
    <source>
        <dbReference type="ARBA" id="ARBA00023136"/>
    </source>
</evidence>
<evidence type="ECO:0000256" key="7">
    <source>
        <dbReference type="SAM" id="Phobius"/>
    </source>
</evidence>
<evidence type="ECO:0000313" key="9">
    <source>
        <dbReference type="EMBL" id="SEP03662.1"/>
    </source>
</evidence>
<evidence type="ECO:0000256" key="2">
    <source>
        <dbReference type="ARBA" id="ARBA00006448"/>
    </source>
</evidence>
<reference evidence="9 10" key="1">
    <citation type="submission" date="2016-10" db="EMBL/GenBank/DDBJ databases">
        <authorList>
            <person name="de Groot N.N."/>
        </authorList>
    </citation>
    <scope>NUCLEOTIDE SEQUENCE [LARGE SCALE GENOMIC DNA]</scope>
    <source>
        <strain evidence="9 10">DSM 13305</strain>
    </source>
</reference>
<keyword evidence="6 7" id="KW-0472">Membrane</keyword>
<feature type="domain" description="YetF C-terminal" evidence="8">
    <location>
        <begin position="178"/>
        <end position="232"/>
    </location>
</feature>
<dbReference type="Gene3D" id="3.30.240.20">
    <property type="entry name" value="bsu07140 like domains"/>
    <property type="match status" value="2"/>
</dbReference>
<feature type="transmembrane region" description="Helical" evidence="7">
    <location>
        <begin position="58"/>
        <end position="79"/>
    </location>
</feature>
<evidence type="ECO:0000313" key="10">
    <source>
        <dbReference type="Proteomes" id="UP000198847"/>
    </source>
</evidence>
<feature type="transmembrane region" description="Helical" evidence="7">
    <location>
        <begin position="33"/>
        <end position="52"/>
    </location>
</feature>
<sequence>MLDGLDLIIRTLLILGALLLIARILGRRTLSELTFYDFVIGLIIGNIGSAVITETEFGMLQGLVSLVTATIWLLLIEMISLKFVAARKLIEAEPLMIMHKGKILDANLKKRYYNVNDLLEMLREQGIFDPDQVEVALIEPDGELSVLKKTEYEPPAAKDFNAFKQTTTPASHLAAKEIIIDGKIIEQGLAQSGLTREELTAQLNNKGITNMADVTVAMLTPEGELYVDRQKDSKDS</sequence>